<dbReference type="SUPFAM" id="SSF81301">
    <property type="entry name" value="Nucleotidyltransferase"/>
    <property type="match status" value="1"/>
</dbReference>
<organism evidence="3 4">
    <name type="scientific">Paenibacillus chartarius</name>
    <dbReference type="NCBI Taxonomy" id="747481"/>
    <lineage>
        <taxon>Bacteria</taxon>
        <taxon>Bacillati</taxon>
        <taxon>Bacillota</taxon>
        <taxon>Bacilli</taxon>
        <taxon>Bacillales</taxon>
        <taxon>Paenibacillaceae</taxon>
        <taxon>Paenibacillus</taxon>
    </lineage>
</organism>
<evidence type="ECO:0000313" key="3">
    <source>
        <dbReference type="EMBL" id="MFC0213776.1"/>
    </source>
</evidence>
<accession>A0ABV6DMA4</accession>
<comment type="caution">
    <text evidence="3">The sequence shown here is derived from an EMBL/GenBank/DDBJ whole genome shotgun (WGS) entry which is preliminary data.</text>
</comment>
<keyword evidence="4" id="KW-1185">Reference proteome</keyword>
<dbReference type="Pfam" id="PF10335">
    <property type="entry name" value="DUF294_C"/>
    <property type="match status" value="1"/>
</dbReference>
<dbReference type="RefSeq" id="WP_377471108.1">
    <property type="nucleotide sequence ID" value="NZ_JBHLWN010000062.1"/>
</dbReference>
<feature type="domain" description="Protein-PII uridylyltransferase N-terminal" evidence="1">
    <location>
        <begin position="49"/>
        <end position="170"/>
    </location>
</feature>
<dbReference type="EMBL" id="JBHLWN010000062">
    <property type="protein sequence ID" value="MFC0213776.1"/>
    <property type="molecule type" value="Genomic_DNA"/>
</dbReference>
<reference evidence="3 4" key="1">
    <citation type="submission" date="2024-09" db="EMBL/GenBank/DDBJ databases">
        <authorList>
            <person name="Sun Q."/>
            <person name="Mori K."/>
        </authorList>
    </citation>
    <scope>NUCLEOTIDE SEQUENCE [LARGE SCALE GENOMIC DNA]</scope>
    <source>
        <strain evidence="3 4">CCM 7759</strain>
    </source>
</reference>
<dbReference type="InterPro" id="IPR005105">
    <property type="entry name" value="GlnD_Uridyltrans_N"/>
</dbReference>
<sequence>MVRHLGDQVLERIARAEEVQVLRAIRDSAHEVYRDPLLFDHFDKFHIELNRLHDALIRRAIELAVRQVDASGVPSPGLPFAFLLFGSGGRGEQTLWSDQDNGIVFADPGSEEEAELAGPYFELLAHEIHTRLFVLGYPPCSGEVLARNPMWRKSYRDYSSMVRGWLEEPNWEHIRYFLIYSDLRCIYGDEALADKLKQVHLDYVKEHPPVLRALLHNTLHHKVSLGVFGQLITERYGEDAGGVDIKYGAYIPIVNGIRLLAIQAGVAHSGTLERIDALERIGAVNGVLADEWRAVTKLALKLRAMTPFQMENDMYTTRGKLPAQALTKQRRIELKRCLRCGLRLQRYVRHAVKGDDR</sequence>
<dbReference type="Pfam" id="PF03445">
    <property type="entry name" value="DUF294"/>
    <property type="match status" value="1"/>
</dbReference>
<dbReference type="InterPro" id="IPR043519">
    <property type="entry name" value="NT_sf"/>
</dbReference>
<evidence type="ECO:0000259" key="1">
    <source>
        <dbReference type="Pfam" id="PF03445"/>
    </source>
</evidence>
<proteinExistence type="predicted"/>
<gene>
    <name evidence="3" type="ORF">ACFFK0_15190</name>
</gene>
<dbReference type="InterPro" id="IPR018821">
    <property type="entry name" value="DUF294_put_nucleoTrafse_sb-bd"/>
</dbReference>
<feature type="domain" description="DUF294" evidence="2">
    <location>
        <begin position="210"/>
        <end position="351"/>
    </location>
</feature>
<evidence type="ECO:0000313" key="4">
    <source>
        <dbReference type="Proteomes" id="UP001589776"/>
    </source>
</evidence>
<dbReference type="CDD" id="cd05401">
    <property type="entry name" value="NT_GlnE_GlnD_like"/>
    <property type="match status" value="1"/>
</dbReference>
<name>A0ABV6DMA4_9BACL</name>
<evidence type="ECO:0000259" key="2">
    <source>
        <dbReference type="Pfam" id="PF10335"/>
    </source>
</evidence>
<dbReference type="Proteomes" id="UP001589776">
    <property type="component" value="Unassembled WGS sequence"/>
</dbReference>
<protein>
    <submittedName>
        <fullName evidence="3">DUF294 nucleotidyltransferase-like domain-containing protein</fullName>
    </submittedName>
</protein>